<dbReference type="Proteomes" id="UP001595821">
    <property type="component" value="Unassembled WGS sequence"/>
</dbReference>
<reference evidence="3 4" key="1">
    <citation type="journal article" date="2014" name="Int. J. Syst. Evol. Microbiol.">
        <title>Complete genome sequence of Corynebacterium casei LMG S-19264T (=DSM 44701T), isolated from a smear-ripened cheese.</title>
        <authorList>
            <consortium name="US DOE Joint Genome Institute (JGI-PGF)"/>
            <person name="Walter F."/>
            <person name="Albersmeier A."/>
            <person name="Kalinowski J."/>
            <person name="Ruckert C."/>
        </authorList>
    </citation>
    <scope>NUCLEOTIDE SEQUENCE [LARGE SCALE GENOMIC DNA]</scope>
    <source>
        <strain evidence="3 4">IBRC-M 10912</strain>
    </source>
</reference>
<gene>
    <name evidence="3" type="ORF">ACFOZ7_21325</name>
</gene>
<feature type="compositionally biased region" description="Basic and acidic residues" evidence="1">
    <location>
        <begin position="48"/>
        <end position="66"/>
    </location>
</feature>
<name>A0ABD5P5L9_9EURY</name>
<organism evidence="3 4">
    <name type="scientific">Natribaculum luteum</name>
    <dbReference type="NCBI Taxonomy" id="1586232"/>
    <lineage>
        <taxon>Archaea</taxon>
        <taxon>Methanobacteriati</taxon>
        <taxon>Methanobacteriota</taxon>
        <taxon>Stenosarchaea group</taxon>
        <taxon>Halobacteria</taxon>
        <taxon>Halobacteriales</taxon>
        <taxon>Natrialbaceae</taxon>
        <taxon>Natribaculum</taxon>
    </lineage>
</organism>
<dbReference type="RefSeq" id="WP_246970867.1">
    <property type="nucleotide sequence ID" value="NZ_CP095397.1"/>
</dbReference>
<dbReference type="EMBL" id="JBHSDJ010000132">
    <property type="protein sequence ID" value="MFC4249440.1"/>
    <property type="molecule type" value="Genomic_DNA"/>
</dbReference>
<protein>
    <submittedName>
        <fullName evidence="3">C2H2-type zinc finger protein</fullName>
    </submittedName>
</protein>
<dbReference type="Pfam" id="PF13912">
    <property type="entry name" value="zf-C2H2_6"/>
    <property type="match status" value="1"/>
</dbReference>
<evidence type="ECO:0000313" key="3">
    <source>
        <dbReference type="EMBL" id="MFC4249440.1"/>
    </source>
</evidence>
<feature type="region of interest" description="Disordered" evidence="1">
    <location>
        <begin position="1"/>
        <end position="66"/>
    </location>
</feature>
<dbReference type="PROSITE" id="PS50157">
    <property type="entry name" value="ZINC_FINGER_C2H2_2"/>
    <property type="match status" value="1"/>
</dbReference>
<evidence type="ECO:0000313" key="4">
    <source>
        <dbReference type="Proteomes" id="UP001595821"/>
    </source>
</evidence>
<dbReference type="AlphaFoldDB" id="A0ABD5P5L9"/>
<evidence type="ECO:0000259" key="2">
    <source>
        <dbReference type="PROSITE" id="PS50157"/>
    </source>
</evidence>
<feature type="compositionally biased region" description="Acidic residues" evidence="1">
    <location>
        <begin position="1"/>
        <end position="15"/>
    </location>
</feature>
<dbReference type="GeneID" id="71852085"/>
<sequence>MVPDPREEEGVDEGENVGTDPREGENVEESDEFVCPVCGETFETQQALEEHGEEAHEESEIQSKQP</sequence>
<dbReference type="Gene3D" id="3.30.160.60">
    <property type="entry name" value="Classic Zinc Finger"/>
    <property type="match status" value="1"/>
</dbReference>
<comment type="caution">
    <text evidence="3">The sequence shown here is derived from an EMBL/GenBank/DDBJ whole genome shotgun (WGS) entry which is preliminary data.</text>
</comment>
<feature type="domain" description="C2H2-type" evidence="2">
    <location>
        <begin position="33"/>
        <end position="61"/>
    </location>
</feature>
<dbReference type="PROSITE" id="PS00028">
    <property type="entry name" value="ZINC_FINGER_C2H2_1"/>
    <property type="match status" value="1"/>
</dbReference>
<evidence type="ECO:0000256" key="1">
    <source>
        <dbReference type="SAM" id="MobiDB-lite"/>
    </source>
</evidence>
<proteinExistence type="predicted"/>
<accession>A0ABD5P5L9</accession>
<dbReference type="InterPro" id="IPR013087">
    <property type="entry name" value="Znf_C2H2_type"/>
</dbReference>